<comment type="caution">
    <text evidence="1">The sequence shown here is derived from an EMBL/GenBank/DDBJ whole genome shotgun (WGS) entry which is preliminary data.</text>
</comment>
<feature type="non-terminal residue" evidence="1">
    <location>
        <position position="1"/>
    </location>
</feature>
<dbReference type="AlphaFoldDB" id="X1PQJ1"/>
<proteinExistence type="predicted"/>
<sequence length="34" mass="4236">KKYNIKHIMNLDMNDGYYHNAIKISWIFMSRRSF</sequence>
<reference evidence="1" key="1">
    <citation type="journal article" date="2014" name="Front. Microbiol.">
        <title>High frequency of phylogenetically diverse reductive dehalogenase-homologous genes in deep subseafloor sedimentary metagenomes.</title>
        <authorList>
            <person name="Kawai M."/>
            <person name="Futagami T."/>
            <person name="Toyoda A."/>
            <person name="Takaki Y."/>
            <person name="Nishi S."/>
            <person name="Hori S."/>
            <person name="Arai W."/>
            <person name="Tsubouchi T."/>
            <person name="Morono Y."/>
            <person name="Uchiyama I."/>
            <person name="Ito T."/>
            <person name="Fujiyama A."/>
            <person name="Inagaki F."/>
            <person name="Takami H."/>
        </authorList>
    </citation>
    <scope>NUCLEOTIDE SEQUENCE</scope>
    <source>
        <strain evidence="1">Expedition CK06-06</strain>
    </source>
</reference>
<gene>
    <name evidence="1" type="ORF">S06H3_57370</name>
</gene>
<accession>X1PQJ1</accession>
<evidence type="ECO:0000313" key="1">
    <source>
        <dbReference type="EMBL" id="GAI58482.1"/>
    </source>
</evidence>
<organism evidence="1">
    <name type="scientific">marine sediment metagenome</name>
    <dbReference type="NCBI Taxonomy" id="412755"/>
    <lineage>
        <taxon>unclassified sequences</taxon>
        <taxon>metagenomes</taxon>
        <taxon>ecological metagenomes</taxon>
    </lineage>
</organism>
<dbReference type="EMBL" id="BARV01037024">
    <property type="protein sequence ID" value="GAI58482.1"/>
    <property type="molecule type" value="Genomic_DNA"/>
</dbReference>
<protein>
    <submittedName>
        <fullName evidence="1">Uncharacterized protein</fullName>
    </submittedName>
</protein>
<name>X1PQJ1_9ZZZZ</name>